<dbReference type="RefSeq" id="WP_117742187.1">
    <property type="nucleotide sequence ID" value="NZ_QSSV01000017.1"/>
</dbReference>
<comment type="caution">
    <text evidence="1">The sequence shown here is derived from an EMBL/GenBank/DDBJ whole genome shotgun (WGS) entry which is preliminary data.</text>
</comment>
<dbReference type="AlphaFoldDB" id="A0A3E4ULQ0"/>
<proteinExistence type="predicted"/>
<dbReference type="EMBL" id="QSSV01000017">
    <property type="protein sequence ID" value="RGM11481.1"/>
    <property type="molecule type" value="Genomic_DNA"/>
</dbReference>
<organism evidence="1 2">
    <name type="scientific">Bacteroides stercoris</name>
    <dbReference type="NCBI Taxonomy" id="46506"/>
    <lineage>
        <taxon>Bacteria</taxon>
        <taxon>Pseudomonadati</taxon>
        <taxon>Bacteroidota</taxon>
        <taxon>Bacteroidia</taxon>
        <taxon>Bacteroidales</taxon>
        <taxon>Bacteroidaceae</taxon>
        <taxon>Bacteroides</taxon>
    </lineage>
</organism>
<reference evidence="1 2" key="1">
    <citation type="submission" date="2018-08" db="EMBL/GenBank/DDBJ databases">
        <title>A genome reference for cultivated species of the human gut microbiota.</title>
        <authorList>
            <person name="Zou Y."/>
            <person name="Xue W."/>
            <person name="Luo G."/>
        </authorList>
    </citation>
    <scope>NUCLEOTIDE SEQUENCE [LARGE SCALE GENOMIC DNA]</scope>
    <source>
        <strain evidence="1 2">TF03-6</strain>
    </source>
</reference>
<name>A0A3E4ULQ0_BACSE</name>
<dbReference type="Proteomes" id="UP000261223">
    <property type="component" value="Unassembled WGS sequence"/>
</dbReference>
<gene>
    <name evidence="1" type="ORF">DXC34_13290</name>
</gene>
<evidence type="ECO:0000313" key="2">
    <source>
        <dbReference type="Proteomes" id="UP000261223"/>
    </source>
</evidence>
<accession>A0A3E4ULQ0</accession>
<evidence type="ECO:0000313" key="1">
    <source>
        <dbReference type="EMBL" id="RGM11481.1"/>
    </source>
</evidence>
<sequence>MIFNFIRKQSYFTEEMEYYIDIFRNINWFFNCSEELNDDSIYFDYIQENNIEKVKEKINQHLNSRGNVCLRNFFIEGEFRQETFLMRATSINEGRKDIIRIIDSINKRFLHKKQEIDFEKIENRFKYKYNIESGSLEIYRYFKALLVETYFLTQYKTFPILFNRLLNIYKNGHVIIGWKGKFISHNINIEKSPIKSIEKNEGKVILF</sequence>
<protein>
    <submittedName>
        <fullName evidence="1">Uncharacterized protein</fullName>
    </submittedName>
</protein>